<keyword evidence="14" id="KW-1185">Reference proteome</keyword>
<dbReference type="GO" id="GO:0009279">
    <property type="term" value="C:cell outer membrane"/>
    <property type="evidence" value="ECO:0007669"/>
    <property type="project" value="UniProtKB-SubCell"/>
</dbReference>
<dbReference type="Gene3D" id="2.40.170.20">
    <property type="entry name" value="TonB-dependent receptor, beta-barrel domain"/>
    <property type="match status" value="1"/>
</dbReference>
<evidence type="ECO:0000256" key="8">
    <source>
        <dbReference type="ARBA" id="ARBA00023077"/>
    </source>
</evidence>
<keyword evidence="8" id="KW-0798">TonB box</keyword>
<evidence type="ECO:0000256" key="6">
    <source>
        <dbReference type="ARBA" id="ARBA00023004"/>
    </source>
</evidence>
<protein>
    <submittedName>
        <fullName evidence="13">Outer membrane receptor proteins, mostly Fe transport</fullName>
    </submittedName>
</protein>
<evidence type="ECO:0000256" key="5">
    <source>
        <dbReference type="ARBA" id="ARBA00022692"/>
    </source>
</evidence>
<sequence length="851" mass="95182">MKQTIIIIFLMLSIVAAEGQSKKRGRVKRKYRNVEQANEQLPQVIFRGLVRDIDKNPVEGASVEIEGISRLVHTNEFGEFMLSYLPTGRLRLIITCLGYRNKIVDYVVQAGFNDHYFTLEREPASLPTEIATTQNREQQVSDIPAAVSVATRSQAADLGIIDFSELAVWEPAFQFENLGAGKAGFPIHGANGNSGFPGLSPSVAVFSDQVPVSQPGGFSSELFDMERVEVLKGPQNVLFGRNALNGAVHFISKKPKDELGGYVSVGVGNYSNKEVQAAVNYPLIEDMLFVRAGGIFRDRNGYVENSSGGMLNGKNVLGGRFSVRFNPAWNHVIDLQLNYQKSDEPGTAFMNKWMPNEDGESGLFNYRASLNRGEELGSEAERMDATLTYRFLRDEHNYWTSVTSFRKNNTAASWDADGTSFPALEMDKETNTELFYQEVRYNFSLRSRSNGSFGLNYFQEKGNISQTLFSNDELIYDLSSASANFFTPEQSRFPDYQQSTDSVPVADLPFSENHSEAHFDQRKTQSAQAFLHYTYQWRRSLFFTLGASAVYDRLQLNPESEFLDGETSSIGKFSGAAPNLLYKPVLEQELKKNSLSFTGQAGITYRRNENFNFYLNAARGRKPQILQFTWDGNPLITSAEIVYSGEAGWKTIIKKRVFWEVNGFYRRHLDVQTLQWGGEPGTALLAANEKATSYGAETGLKVAVIPGLDVFGNYAWMQSAFDSTGVDGEDFRYADNSFARAPEHSFLAGFSGKLNVARTMRIFVRPWYAWQSHFWFTESNTSGLEQPAYGILNVNFGIEIADPDLVLSVYGTNLLEEKYSASAGHWGGQFGMPTFAPGPPRVLGAKLTWKF</sequence>
<keyword evidence="13" id="KW-0675">Receptor</keyword>
<evidence type="ECO:0000313" key="14">
    <source>
        <dbReference type="Proteomes" id="UP000184050"/>
    </source>
</evidence>
<evidence type="ECO:0000259" key="12">
    <source>
        <dbReference type="Pfam" id="PF07715"/>
    </source>
</evidence>
<gene>
    <name evidence="13" type="ORF">SAMN05444280_10144</name>
</gene>
<keyword evidence="7" id="KW-0406">Ion transport</keyword>
<dbReference type="Pfam" id="PF07715">
    <property type="entry name" value="Plug"/>
    <property type="match status" value="1"/>
</dbReference>
<evidence type="ECO:0000256" key="7">
    <source>
        <dbReference type="ARBA" id="ARBA00023065"/>
    </source>
</evidence>
<keyword evidence="9 11" id="KW-0472">Membrane</keyword>
<keyword evidence="10 11" id="KW-0998">Cell outer membrane</keyword>
<keyword evidence="2 11" id="KW-0813">Transport</keyword>
<dbReference type="InterPro" id="IPR039426">
    <property type="entry name" value="TonB-dep_rcpt-like"/>
</dbReference>
<comment type="similarity">
    <text evidence="11">Belongs to the TonB-dependent receptor family.</text>
</comment>
<feature type="domain" description="TonB-dependent receptor plug" evidence="12">
    <location>
        <begin position="140"/>
        <end position="247"/>
    </location>
</feature>
<keyword evidence="5 11" id="KW-0812">Transmembrane</keyword>
<keyword evidence="4" id="KW-0410">Iron transport</keyword>
<dbReference type="GO" id="GO:0006826">
    <property type="term" value="P:iron ion transport"/>
    <property type="evidence" value="ECO:0007669"/>
    <property type="project" value="UniProtKB-KW"/>
</dbReference>
<dbReference type="AlphaFoldDB" id="A0A1M6A372"/>
<dbReference type="InterPro" id="IPR008969">
    <property type="entry name" value="CarboxyPept-like_regulatory"/>
</dbReference>
<evidence type="ECO:0000256" key="11">
    <source>
        <dbReference type="PROSITE-ProRule" id="PRU01360"/>
    </source>
</evidence>
<dbReference type="SUPFAM" id="SSF49464">
    <property type="entry name" value="Carboxypeptidase regulatory domain-like"/>
    <property type="match status" value="1"/>
</dbReference>
<dbReference type="RefSeq" id="WP_073163815.1">
    <property type="nucleotide sequence ID" value="NZ_FQZE01000001.1"/>
</dbReference>
<dbReference type="OrthoDB" id="1109208at2"/>
<name>A0A1M6A372_9BACT</name>
<reference evidence="13 14" key="1">
    <citation type="submission" date="2016-11" db="EMBL/GenBank/DDBJ databases">
        <authorList>
            <person name="Jaros S."/>
            <person name="Januszkiewicz K."/>
            <person name="Wedrychowicz H."/>
        </authorList>
    </citation>
    <scope>NUCLEOTIDE SEQUENCE [LARGE SCALE GENOMIC DNA]</scope>
    <source>
        <strain evidence="13 14">DSM 27063</strain>
    </source>
</reference>
<dbReference type="PANTHER" id="PTHR32552:SF81">
    <property type="entry name" value="TONB-DEPENDENT OUTER MEMBRANE RECEPTOR"/>
    <property type="match status" value="1"/>
</dbReference>
<evidence type="ECO:0000256" key="4">
    <source>
        <dbReference type="ARBA" id="ARBA00022496"/>
    </source>
</evidence>
<dbReference type="Gene3D" id="2.60.40.1120">
    <property type="entry name" value="Carboxypeptidase-like, regulatory domain"/>
    <property type="match status" value="1"/>
</dbReference>
<comment type="subcellular location">
    <subcellularLocation>
        <location evidence="1 11">Cell outer membrane</location>
        <topology evidence="1 11">Multi-pass membrane protein</topology>
    </subcellularLocation>
</comment>
<evidence type="ECO:0000256" key="2">
    <source>
        <dbReference type="ARBA" id="ARBA00022448"/>
    </source>
</evidence>
<dbReference type="PANTHER" id="PTHR32552">
    <property type="entry name" value="FERRICHROME IRON RECEPTOR-RELATED"/>
    <property type="match status" value="1"/>
</dbReference>
<evidence type="ECO:0000256" key="1">
    <source>
        <dbReference type="ARBA" id="ARBA00004571"/>
    </source>
</evidence>
<dbReference type="PROSITE" id="PS52016">
    <property type="entry name" value="TONB_DEPENDENT_REC_3"/>
    <property type="match status" value="1"/>
</dbReference>
<dbReference type="EMBL" id="FQZE01000001">
    <property type="protein sequence ID" value="SHI30915.1"/>
    <property type="molecule type" value="Genomic_DNA"/>
</dbReference>
<dbReference type="Proteomes" id="UP000184050">
    <property type="component" value="Unassembled WGS sequence"/>
</dbReference>
<evidence type="ECO:0000313" key="13">
    <source>
        <dbReference type="EMBL" id="SHI30915.1"/>
    </source>
</evidence>
<proteinExistence type="inferred from homology"/>
<evidence type="ECO:0000256" key="10">
    <source>
        <dbReference type="ARBA" id="ARBA00023237"/>
    </source>
</evidence>
<dbReference type="STRING" id="1168035.SAMN05444280_10144"/>
<organism evidence="13 14">
    <name type="scientific">Tangfeifania diversioriginum</name>
    <dbReference type="NCBI Taxonomy" id="1168035"/>
    <lineage>
        <taxon>Bacteria</taxon>
        <taxon>Pseudomonadati</taxon>
        <taxon>Bacteroidota</taxon>
        <taxon>Bacteroidia</taxon>
        <taxon>Marinilabiliales</taxon>
        <taxon>Prolixibacteraceae</taxon>
        <taxon>Tangfeifania</taxon>
    </lineage>
</organism>
<dbReference type="Pfam" id="PF13620">
    <property type="entry name" value="CarboxypepD_reg"/>
    <property type="match status" value="1"/>
</dbReference>
<keyword evidence="3 11" id="KW-1134">Transmembrane beta strand</keyword>
<dbReference type="SUPFAM" id="SSF56935">
    <property type="entry name" value="Porins"/>
    <property type="match status" value="1"/>
</dbReference>
<keyword evidence="6" id="KW-0408">Iron</keyword>
<dbReference type="InterPro" id="IPR036942">
    <property type="entry name" value="Beta-barrel_TonB_sf"/>
</dbReference>
<dbReference type="InterPro" id="IPR012910">
    <property type="entry name" value="Plug_dom"/>
</dbReference>
<evidence type="ECO:0000256" key="3">
    <source>
        <dbReference type="ARBA" id="ARBA00022452"/>
    </source>
</evidence>
<accession>A0A1M6A372</accession>
<evidence type="ECO:0000256" key="9">
    <source>
        <dbReference type="ARBA" id="ARBA00023136"/>
    </source>
</evidence>